<dbReference type="AlphaFoldDB" id="A0A645IP42"/>
<organism evidence="1">
    <name type="scientific">bioreactor metagenome</name>
    <dbReference type="NCBI Taxonomy" id="1076179"/>
    <lineage>
        <taxon>unclassified sequences</taxon>
        <taxon>metagenomes</taxon>
        <taxon>ecological metagenomes</taxon>
    </lineage>
</organism>
<reference evidence="1" key="1">
    <citation type="submission" date="2019-08" db="EMBL/GenBank/DDBJ databases">
        <authorList>
            <person name="Kucharzyk K."/>
            <person name="Murdoch R.W."/>
            <person name="Higgins S."/>
            <person name="Loffler F."/>
        </authorList>
    </citation>
    <scope>NUCLEOTIDE SEQUENCE</scope>
</reference>
<proteinExistence type="predicted"/>
<comment type="caution">
    <text evidence="1">The sequence shown here is derived from an EMBL/GenBank/DDBJ whole genome shotgun (WGS) entry which is preliminary data.</text>
</comment>
<evidence type="ECO:0000313" key="1">
    <source>
        <dbReference type="EMBL" id="MPN53007.1"/>
    </source>
</evidence>
<gene>
    <name evidence="1" type="ORF">SDC9_200670</name>
</gene>
<dbReference type="EMBL" id="VSSQ01119687">
    <property type="protein sequence ID" value="MPN53007.1"/>
    <property type="molecule type" value="Genomic_DNA"/>
</dbReference>
<accession>A0A645IP42</accession>
<sequence>MHLHTEEEIDETAQNAGFMIAGKYDGYTEKPASPGSERIVYVLTKGVTING</sequence>
<name>A0A645IP42_9ZZZZ</name>
<protein>
    <submittedName>
        <fullName evidence="1">Uncharacterized protein</fullName>
    </submittedName>
</protein>